<dbReference type="AlphaFoldDB" id="A0A0F3GX23"/>
<accession>A0A0F3GX23</accession>
<protein>
    <recommendedName>
        <fullName evidence="4">Gas vesicle protein</fullName>
    </recommendedName>
</protein>
<keyword evidence="1" id="KW-1133">Transmembrane helix</keyword>
<organism evidence="2 3">
    <name type="scientific">Candidatus Magnetobacterium bavaricum</name>
    <dbReference type="NCBI Taxonomy" id="29290"/>
    <lineage>
        <taxon>Bacteria</taxon>
        <taxon>Pseudomonadati</taxon>
        <taxon>Nitrospirota</taxon>
        <taxon>Thermodesulfovibrionia</taxon>
        <taxon>Thermodesulfovibrionales</taxon>
        <taxon>Candidatus Magnetobacteriaceae</taxon>
        <taxon>Candidatus Magnetobacterium</taxon>
    </lineage>
</organism>
<gene>
    <name evidence="2" type="ORF">MBAV_001290</name>
</gene>
<evidence type="ECO:0000256" key="1">
    <source>
        <dbReference type="SAM" id="Phobius"/>
    </source>
</evidence>
<dbReference type="Proteomes" id="UP000033423">
    <property type="component" value="Unassembled WGS sequence"/>
</dbReference>
<evidence type="ECO:0008006" key="4">
    <source>
        <dbReference type="Google" id="ProtNLM"/>
    </source>
</evidence>
<keyword evidence="3" id="KW-1185">Reference proteome</keyword>
<sequence>MVNRDKQLSYREDYHMAGEEDGSKKLKRYVMLGSFLGGLIGATIAILVLPQSPQERKKTISDIQQDLYKPVKVKFNELVEHVGNSLIKAVDEAAKKVANGKMRPDDDSDDEYGS</sequence>
<name>A0A0F3GX23_9BACT</name>
<reference evidence="2 3" key="1">
    <citation type="submission" date="2015-02" db="EMBL/GenBank/DDBJ databases">
        <title>Single-cell genomics of uncultivated deep-branching MTB reveals a conserved set of magnetosome genes.</title>
        <authorList>
            <person name="Kolinko S."/>
            <person name="Richter M."/>
            <person name="Glockner F.O."/>
            <person name="Brachmann A."/>
            <person name="Schuler D."/>
        </authorList>
    </citation>
    <scope>NUCLEOTIDE SEQUENCE [LARGE SCALE GENOMIC DNA]</scope>
    <source>
        <strain evidence="2">TM-1</strain>
    </source>
</reference>
<evidence type="ECO:0000313" key="3">
    <source>
        <dbReference type="Proteomes" id="UP000033423"/>
    </source>
</evidence>
<proteinExistence type="predicted"/>
<keyword evidence="1" id="KW-0812">Transmembrane</keyword>
<keyword evidence="1" id="KW-0472">Membrane</keyword>
<comment type="caution">
    <text evidence="2">The sequence shown here is derived from an EMBL/GenBank/DDBJ whole genome shotgun (WGS) entry which is preliminary data.</text>
</comment>
<evidence type="ECO:0000313" key="2">
    <source>
        <dbReference type="EMBL" id="KJU86519.1"/>
    </source>
</evidence>
<dbReference type="EMBL" id="LACI01000561">
    <property type="protein sequence ID" value="KJU86519.1"/>
    <property type="molecule type" value="Genomic_DNA"/>
</dbReference>
<feature type="transmembrane region" description="Helical" evidence="1">
    <location>
        <begin position="29"/>
        <end position="49"/>
    </location>
</feature>